<dbReference type="AlphaFoldDB" id="A0A370G9Y4"/>
<dbReference type="Pfam" id="PF02897">
    <property type="entry name" value="Peptidase_S9_N"/>
    <property type="match status" value="1"/>
</dbReference>
<gene>
    <name evidence="7" type="ORF">C7453_101450</name>
</gene>
<dbReference type="PRINTS" id="PR00862">
    <property type="entry name" value="PROLIGOPTASE"/>
</dbReference>
<accession>A0A370G9Y4</accession>
<feature type="domain" description="Peptidase S9A N-terminal" evidence="6">
    <location>
        <begin position="52"/>
        <end position="444"/>
    </location>
</feature>
<dbReference type="GO" id="GO:0070012">
    <property type="term" value="F:oligopeptidase activity"/>
    <property type="evidence" value="ECO:0007669"/>
    <property type="project" value="TreeGrafter"/>
</dbReference>
<dbReference type="InterPro" id="IPR001375">
    <property type="entry name" value="Peptidase_S9_cat"/>
</dbReference>
<name>A0A370G9Y4_GLULI</name>
<dbReference type="GO" id="GO:0005829">
    <property type="term" value="C:cytosol"/>
    <property type="evidence" value="ECO:0007669"/>
    <property type="project" value="TreeGrafter"/>
</dbReference>
<feature type="chain" id="PRO_5016802980" evidence="4">
    <location>
        <begin position="44"/>
        <end position="719"/>
    </location>
</feature>
<keyword evidence="4" id="KW-0732">Signal</keyword>
<keyword evidence="2" id="KW-0378">Hydrolase</keyword>
<dbReference type="InterPro" id="IPR002470">
    <property type="entry name" value="Peptidase_S9A"/>
</dbReference>
<evidence type="ECO:0000256" key="2">
    <source>
        <dbReference type="ARBA" id="ARBA00022801"/>
    </source>
</evidence>
<dbReference type="Proteomes" id="UP000254958">
    <property type="component" value="Unassembled WGS sequence"/>
</dbReference>
<dbReference type="PANTHER" id="PTHR42881">
    <property type="entry name" value="PROLYL ENDOPEPTIDASE"/>
    <property type="match status" value="1"/>
</dbReference>
<keyword evidence="1" id="KW-0645">Protease</keyword>
<organism evidence="7 8">
    <name type="scientific">Gluconacetobacter liquefaciens</name>
    <name type="common">Acetobacter liquefaciens</name>
    <dbReference type="NCBI Taxonomy" id="89584"/>
    <lineage>
        <taxon>Bacteria</taxon>
        <taxon>Pseudomonadati</taxon>
        <taxon>Pseudomonadota</taxon>
        <taxon>Alphaproteobacteria</taxon>
        <taxon>Acetobacterales</taxon>
        <taxon>Acetobacteraceae</taxon>
        <taxon>Gluconacetobacter</taxon>
    </lineage>
</organism>
<dbReference type="InterPro" id="IPR051167">
    <property type="entry name" value="Prolyl_oligopep/macrocyclase"/>
</dbReference>
<dbReference type="Pfam" id="PF00326">
    <property type="entry name" value="Peptidase_S9"/>
    <property type="match status" value="1"/>
</dbReference>
<reference evidence="7 8" key="1">
    <citation type="submission" date="2018-07" db="EMBL/GenBank/DDBJ databases">
        <title>Genomic Encyclopedia of Type Strains, Phase IV (KMG-IV): sequencing the most valuable type-strain genomes for metagenomic binning, comparative biology and taxonomic classification.</title>
        <authorList>
            <person name="Goeker M."/>
        </authorList>
    </citation>
    <scope>NUCLEOTIDE SEQUENCE [LARGE SCALE GENOMIC DNA]</scope>
    <source>
        <strain evidence="7 8">DSM 5603</strain>
    </source>
</reference>
<proteinExistence type="predicted"/>
<sequence>MKQLHCNIQGRFVVTPFRNFGRGTLVALLGASLLTPAAMPVHAADLPDTIPAWLNDINGAQAMEWVKAQNARTLDLLGHGPLYKGLYDTSLRLLQTHDRLAMPMQMDGMVYNFWRDEHHLRGILRRATADSFATDHPEWTVALDLDVLAAKEKRNWVYKGIDCLHSQQNLCLLHLSDGGEDASTVREFDLRTGQFVEGGFSLPHAKQDSSWLDHDTLLVSYPWSADDLTESSYPYIVKVLKRGQSLDQAQTVFTGSRKDVEVGPEVLHDGVGHQVVLIREGLDAFSSRTFLYRDGQITTLSLPLKSSVSALFNARLVVLLDEDWAVNGQTFTKGSLVLVDPEAKSPAPQLLLAPTAGQVIEGASTSHGHLIVTLYDNVRGKIAIYTPAAHGADFTHQDLPLPQNMSVDLISTDEDSPFAYATSSGFLTPTTLWEINSDRASVQKIRTLPSQFDASDMTVEQQEARSKDGTDIPYFIVHRKTMPLDGTNPTLLYAYGGFEVPLFPFYSAGIGNNWLSRGGVYVLANIRGGGEFGPAWHDAGLKTNRQRIYDDFAAVAKDLMDRKVTSPQHLAIQGGSNGGLLMGVEFTQHPDYWKAVDIEVPLLDMMNYEHMSAGASWVGEYGTVSIPEQKAFLHSISPLQNLKEGVNYPVPFIETTTKDDRVGPVHARRFAWRMSEMKLPYYYWEQVAGGHGFGASQKEVAQTQALSYAYLWSQLGKTR</sequence>
<evidence type="ECO:0000313" key="7">
    <source>
        <dbReference type="EMBL" id="RDI40652.1"/>
    </source>
</evidence>
<keyword evidence="8" id="KW-1185">Reference proteome</keyword>
<dbReference type="Gene3D" id="2.130.10.120">
    <property type="entry name" value="Prolyl oligopeptidase, N-terminal domain"/>
    <property type="match status" value="1"/>
</dbReference>
<dbReference type="InterPro" id="IPR023302">
    <property type="entry name" value="Pept_S9A_N"/>
</dbReference>
<dbReference type="EMBL" id="QQAW01000001">
    <property type="protein sequence ID" value="RDI40652.1"/>
    <property type="molecule type" value="Genomic_DNA"/>
</dbReference>
<dbReference type="SUPFAM" id="SSF53474">
    <property type="entry name" value="alpha/beta-Hydrolases"/>
    <property type="match status" value="1"/>
</dbReference>
<dbReference type="GO" id="GO:0006508">
    <property type="term" value="P:proteolysis"/>
    <property type="evidence" value="ECO:0007669"/>
    <property type="project" value="UniProtKB-KW"/>
</dbReference>
<feature type="domain" description="Peptidase S9 prolyl oligopeptidase catalytic" evidence="5">
    <location>
        <begin position="514"/>
        <end position="717"/>
    </location>
</feature>
<evidence type="ECO:0000259" key="5">
    <source>
        <dbReference type="Pfam" id="PF00326"/>
    </source>
</evidence>
<evidence type="ECO:0000256" key="4">
    <source>
        <dbReference type="SAM" id="SignalP"/>
    </source>
</evidence>
<dbReference type="PANTHER" id="PTHR42881:SF13">
    <property type="entry name" value="PROLYL ENDOPEPTIDASE"/>
    <property type="match status" value="1"/>
</dbReference>
<evidence type="ECO:0000256" key="1">
    <source>
        <dbReference type="ARBA" id="ARBA00022670"/>
    </source>
</evidence>
<protein>
    <submittedName>
        <fullName evidence="7">Prolyl oligopeptidase</fullName>
    </submittedName>
</protein>
<evidence type="ECO:0000313" key="8">
    <source>
        <dbReference type="Proteomes" id="UP000254958"/>
    </source>
</evidence>
<evidence type="ECO:0000256" key="3">
    <source>
        <dbReference type="ARBA" id="ARBA00022825"/>
    </source>
</evidence>
<keyword evidence="3" id="KW-0720">Serine protease</keyword>
<feature type="signal peptide" evidence="4">
    <location>
        <begin position="1"/>
        <end position="43"/>
    </location>
</feature>
<evidence type="ECO:0000259" key="6">
    <source>
        <dbReference type="Pfam" id="PF02897"/>
    </source>
</evidence>
<dbReference type="GO" id="GO:0004252">
    <property type="term" value="F:serine-type endopeptidase activity"/>
    <property type="evidence" value="ECO:0007669"/>
    <property type="project" value="InterPro"/>
</dbReference>
<dbReference type="SUPFAM" id="SSF50993">
    <property type="entry name" value="Peptidase/esterase 'gauge' domain"/>
    <property type="match status" value="1"/>
</dbReference>
<comment type="caution">
    <text evidence="7">The sequence shown here is derived from an EMBL/GenBank/DDBJ whole genome shotgun (WGS) entry which is preliminary data.</text>
</comment>
<dbReference type="InterPro" id="IPR029058">
    <property type="entry name" value="AB_hydrolase_fold"/>
</dbReference>
<dbReference type="Gene3D" id="3.40.50.1820">
    <property type="entry name" value="alpha/beta hydrolase"/>
    <property type="match status" value="1"/>
</dbReference>